<evidence type="ECO:0008006" key="11">
    <source>
        <dbReference type="Google" id="ProtNLM"/>
    </source>
</evidence>
<feature type="transmembrane region" description="Helical" evidence="8">
    <location>
        <begin position="426"/>
        <end position="444"/>
    </location>
</feature>
<reference evidence="10" key="1">
    <citation type="journal article" date="2019" name="Int. J. Syst. Evol. Microbiol.">
        <title>The Global Catalogue of Microorganisms (GCM) 10K type strain sequencing project: providing services to taxonomists for standard genome sequencing and annotation.</title>
        <authorList>
            <consortium name="The Broad Institute Genomics Platform"/>
            <consortium name="The Broad Institute Genome Sequencing Center for Infectious Disease"/>
            <person name="Wu L."/>
            <person name="Ma J."/>
        </authorList>
    </citation>
    <scope>NUCLEOTIDE SEQUENCE [LARGE SCALE GENOMIC DNA]</scope>
    <source>
        <strain evidence="10">KCTC 15012</strain>
    </source>
</reference>
<feature type="transmembrane region" description="Helical" evidence="8">
    <location>
        <begin position="250"/>
        <end position="273"/>
    </location>
</feature>
<evidence type="ECO:0000313" key="10">
    <source>
        <dbReference type="Proteomes" id="UP001597296"/>
    </source>
</evidence>
<keyword evidence="10" id="KW-1185">Reference proteome</keyword>
<evidence type="ECO:0000256" key="3">
    <source>
        <dbReference type="ARBA" id="ARBA00022676"/>
    </source>
</evidence>
<dbReference type="PANTHER" id="PTHR33908">
    <property type="entry name" value="MANNOSYLTRANSFERASE YKCB-RELATED"/>
    <property type="match status" value="1"/>
</dbReference>
<evidence type="ECO:0000256" key="1">
    <source>
        <dbReference type="ARBA" id="ARBA00004651"/>
    </source>
</evidence>
<comment type="caution">
    <text evidence="9">The sequence shown here is derived from an EMBL/GenBank/DDBJ whole genome shotgun (WGS) entry which is preliminary data.</text>
</comment>
<evidence type="ECO:0000256" key="8">
    <source>
        <dbReference type="SAM" id="Phobius"/>
    </source>
</evidence>
<evidence type="ECO:0000256" key="7">
    <source>
        <dbReference type="ARBA" id="ARBA00023136"/>
    </source>
</evidence>
<keyword evidence="7 8" id="KW-0472">Membrane</keyword>
<organism evidence="9 10">
    <name type="scientific">Phaeospirillum tilakii</name>
    <dbReference type="NCBI Taxonomy" id="741673"/>
    <lineage>
        <taxon>Bacteria</taxon>
        <taxon>Pseudomonadati</taxon>
        <taxon>Pseudomonadota</taxon>
        <taxon>Alphaproteobacteria</taxon>
        <taxon>Rhodospirillales</taxon>
        <taxon>Rhodospirillaceae</taxon>
        <taxon>Phaeospirillum</taxon>
    </lineage>
</organism>
<feature type="transmembrane region" description="Helical" evidence="8">
    <location>
        <begin position="368"/>
        <end position="387"/>
    </location>
</feature>
<dbReference type="InterPro" id="IPR050297">
    <property type="entry name" value="LipidA_mod_glycosyltrf_83"/>
</dbReference>
<evidence type="ECO:0000256" key="4">
    <source>
        <dbReference type="ARBA" id="ARBA00022679"/>
    </source>
</evidence>
<keyword evidence="5 8" id="KW-0812">Transmembrane</keyword>
<protein>
    <recommendedName>
        <fullName evidence="11">Glycosyltransferase RgtA/B/C/D-like domain-containing protein</fullName>
    </recommendedName>
</protein>
<keyword evidence="3" id="KW-0328">Glycosyltransferase</keyword>
<proteinExistence type="predicted"/>
<comment type="subcellular location">
    <subcellularLocation>
        <location evidence="1">Cell membrane</location>
        <topology evidence="1">Multi-pass membrane protein</topology>
    </subcellularLocation>
</comment>
<feature type="transmembrane region" description="Helical" evidence="8">
    <location>
        <begin position="450"/>
        <end position="470"/>
    </location>
</feature>
<feature type="transmembrane region" description="Helical" evidence="8">
    <location>
        <begin position="280"/>
        <end position="301"/>
    </location>
</feature>
<feature type="transmembrane region" description="Helical" evidence="8">
    <location>
        <begin position="44"/>
        <end position="73"/>
    </location>
</feature>
<feature type="transmembrane region" description="Helical" evidence="8">
    <location>
        <begin position="94"/>
        <end position="113"/>
    </location>
</feature>
<accession>A0ABW5CF88</accession>
<feature type="transmembrane region" description="Helical" evidence="8">
    <location>
        <begin position="169"/>
        <end position="188"/>
    </location>
</feature>
<dbReference type="RefSeq" id="WP_377317203.1">
    <property type="nucleotide sequence ID" value="NZ_JBHUIY010000026.1"/>
</dbReference>
<name>A0ABW5CF88_9PROT</name>
<feature type="transmembrane region" description="Helical" evidence="8">
    <location>
        <begin position="195"/>
        <end position="214"/>
    </location>
</feature>
<evidence type="ECO:0000256" key="5">
    <source>
        <dbReference type="ARBA" id="ARBA00022692"/>
    </source>
</evidence>
<dbReference type="PANTHER" id="PTHR33908:SF11">
    <property type="entry name" value="MEMBRANE PROTEIN"/>
    <property type="match status" value="1"/>
</dbReference>
<feature type="transmembrane region" description="Helical" evidence="8">
    <location>
        <begin position="393"/>
        <end position="414"/>
    </location>
</feature>
<evidence type="ECO:0000256" key="6">
    <source>
        <dbReference type="ARBA" id="ARBA00022989"/>
    </source>
</evidence>
<dbReference type="Proteomes" id="UP001597296">
    <property type="component" value="Unassembled WGS sequence"/>
</dbReference>
<keyword evidence="4" id="KW-0808">Transferase</keyword>
<gene>
    <name evidence="9" type="ORF">ACFSNB_12940</name>
</gene>
<keyword evidence="6 8" id="KW-1133">Transmembrane helix</keyword>
<evidence type="ECO:0000313" key="9">
    <source>
        <dbReference type="EMBL" id="MFD2234713.1"/>
    </source>
</evidence>
<sequence length="636" mass="66637">MSGFLAAFALSAASFGWGLLALAALRPDPRPAAAWGWPLGVGLLGWFGCWLGAAGLLAPGPILALLAPGWAGLALARPRRAGGPLRPPSLSPMLIALAALLALVAAATLAQGLCPPGDADSLAYHFALARRMAESGHLVFEPRAIDGAVPQLLQTTYALAYALGGERAMTLWCGISGWLAVPLLHHLVARRAGPAWGLAAVLLWLTTPTVLYAGGTGQVEPRTAAFALVAIAAVAEGRGWRWAVLGGLAAGFYAGSKYPGLLLAAAALAVLLARGRDLRAGLAFALAAALAGGQWYVWNWLNIGDPVFPMLARWLPVPPELWNQAQAAFMAGSFGVAEVALPRTPAALLAYPFLATFAPADAFDAGRAGLGLFPVLALPFALAAAWAGRRRLAASPLTTMAAVVALTAVLWFFLGPSQRVRHLLPLLPALLAVLTVALARLGPAGSALKWPAGAAVALCLGLGGAGLAVADLKYVRHLAGGESRADFLDRNVGGAAMAAEINRVLPADSRLFNTERQLNYLIERPLFYGNAIFQTVVEIRPGEIDPLRFWTQLRRGGFTHVLFRRGQDPADWPTDGVVGMTRLLVDLGCAEAELVRPFSILNSRTLPGLGGGRGELRLYRLTPATCSLSLPVAEPR</sequence>
<dbReference type="EMBL" id="JBHUIY010000026">
    <property type="protein sequence ID" value="MFD2234713.1"/>
    <property type="molecule type" value="Genomic_DNA"/>
</dbReference>
<keyword evidence="2" id="KW-1003">Cell membrane</keyword>
<evidence type="ECO:0000256" key="2">
    <source>
        <dbReference type="ARBA" id="ARBA00022475"/>
    </source>
</evidence>